<dbReference type="SUPFAM" id="SSF51206">
    <property type="entry name" value="cAMP-binding domain-like"/>
    <property type="match status" value="1"/>
</dbReference>
<sequence length="163" mass="18678">MGNQTETKLDYEKYVKYAQILEKTKWSNEFSWDHIRTICHYIHPVRAKKGAVIFKEGQKEESLGIIVKGSIDILKKSDDQIKKIARLKSSQTFGEMALLDGEPRSATGIAAEDSIIFFISKKNLLDIAEDHPKLGLQILWKISKLISQHLRKTTGKLVDYMEK</sequence>
<dbReference type="InterPro" id="IPR000595">
    <property type="entry name" value="cNMP-bd_dom"/>
</dbReference>
<name>A0A1H2GB95_9BACT</name>
<organism evidence="2 3">
    <name type="scientific">Desulfobacula phenolica</name>
    <dbReference type="NCBI Taxonomy" id="90732"/>
    <lineage>
        <taxon>Bacteria</taxon>
        <taxon>Pseudomonadati</taxon>
        <taxon>Thermodesulfobacteriota</taxon>
        <taxon>Desulfobacteria</taxon>
        <taxon>Desulfobacterales</taxon>
        <taxon>Desulfobacteraceae</taxon>
        <taxon>Desulfobacula</taxon>
    </lineage>
</organism>
<dbReference type="SMART" id="SM00100">
    <property type="entry name" value="cNMP"/>
    <property type="match status" value="1"/>
</dbReference>
<protein>
    <submittedName>
        <fullName evidence="2">Cyclic nucleotide-binding domain-containing protein</fullName>
    </submittedName>
</protein>
<dbReference type="RefSeq" id="WP_092233277.1">
    <property type="nucleotide sequence ID" value="NZ_FNLL01000005.1"/>
</dbReference>
<keyword evidence="3" id="KW-1185">Reference proteome</keyword>
<dbReference type="InterPro" id="IPR018490">
    <property type="entry name" value="cNMP-bd_dom_sf"/>
</dbReference>
<dbReference type="Proteomes" id="UP000199608">
    <property type="component" value="Unassembled WGS sequence"/>
</dbReference>
<reference evidence="3" key="1">
    <citation type="submission" date="2016-10" db="EMBL/GenBank/DDBJ databases">
        <authorList>
            <person name="Varghese N."/>
            <person name="Submissions S."/>
        </authorList>
    </citation>
    <scope>NUCLEOTIDE SEQUENCE [LARGE SCALE GENOMIC DNA]</scope>
    <source>
        <strain evidence="3">DSM 3384</strain>
    </source>
</reference>
<dbReference type="AlphaFoldDB" id="A0A1H2GB95"/>
<evidence type="ECO:0000313" key="3">
    <source>
        <dbReference type="Proteomes" id="UP000199608"/>
    </source>
</evidence>
<dbReference type="InterPro" id="IPR014710">
    <property type="entry name" value="RmlC-like_jellyroll"/>
</dbReference>
<dbReference type="PANTHER" id="PTHR23011">
    <property type="entry name" value="CYCLIC NUCLEOTIDE-BINDING DOMAIN CONTAINING PROTEIN"/>
    <property type="match status" value="1"/>
</dbReference>
<feature type="domain" description="Cyclic nucleotide-binding" evidence="1">
    <location>
        <begin position="40"/>
        <end position="127"/>
    </location>
</feature>
<dbReference type="EMBL" id="FNLL01000005">
    <property type="protein sequence ID" value="SDU16771.1"/>
    <property type="molecule type" value="Genomic_DNA"/>
</dbReference>
<dbReference type="CDD" id="cd00038">
    <property type="entry name" value="CAP_ED"/>
    <property type="match status" value="1"/>
</dbReference>
<evidence type="ECO:0000313" key="2">
    <source>
        <dbReference type="EMBL" id="SDU16771.1"/>
    </source>
</evidence>
<dbReference type="Pfam" id="PF00027">
    <property type="entry name" value="cNMP_binding"/>
    <property type="match status" value="1"/>
</dbReference>
<evidence type="ECO:0000259" key="1">
    <source>
        <dbReference type="PROSITE" id="PS50042"/>
    </source>
</evidence>
<dbReference type="Gene3D" id="2.60.120.10">
    <property type="entry name" value="Jelly Rolls"/>
    <property type="match status" value="1"/>
</dbReference>
<dbReference type="PROSITE" id="PS50042">
    <property type="entry name" value="CNMP_BINDING_3"/>
    <property type="match status" value="1"/>
</dbReference>
<accession>A0A1H2GB95</accession>
<dbReference type="PANTHER" id="PTHR23011:SF28">
    <property type="entry name" value="CYCLIC NUCLEOTIDE-BINDING DOMAIN CONTAINING PROTEIN"/>
    <property type="match status" value="1"/>
</dbReference>
<proteinExistence type="predicted"/>
<gene>
    <name evidence="2" type="ORF">SAMN04487931_105102</name>
</gene>